<comment type="cofactor">
    <cofactor evidence="1 11">
        <name>pyridoxal 5'-phosphate</name>
        <dbReference type="ChEBI" id="CHEBI:597326"/>
    </cofactor>
</comment>
<dbReference type="Gene3D" id="3.40.640.10">
    <property type="entry name" value="Type I PLP-dependent aspartate aminotransferase-like (Major domain)"/>
    <property type="match status" value="1"/>
</dbReference>
<reference evidence="14" key="1">
    <citation type="submission" date="2017-09" db="EMBL/GenBank/DDBJ databases">
        <title>The Reconstruction of 2,631 Draft Metagenome-Assembled Genomes from the Global Oceans.</title>
        <authorList>
            <person name="Tully B.J."/>
            <person name="Graham E.D."/>
            <person name="Heidelberg J.F."/>
        </authorList>
    </citation>
    <scope>NUCLEOTIDE SEQUENCE [LARGE SCALE GENOMIC DNA]</scope>
</reference>
<evidence type="ECO:0000256" key="5">
    <source>
        <dbReference type="ARBA" id="ARBA00022576"/>
    </source>
</evidence>
<evidence type="ECO:0000256" key="3">
    <source>
        <dbReference type="ARBA" id="ARBA00007970"/>
    </source>
</evidence>
<feature type="domain" description="Aminotransferase class I/classII large" evidence="12">
    <location>
        <begin position="38"/>
        <end position="351"/>
    </location>
</feature>
<dbReference type="PANTHER" id="PTHR43643">
    <property type="entry name" value="HISTIDINOL-PHOSPHATE AMINOTRANSFERASE 2"/>
    <property type="match status" value="1"/>
</dbReference>
<comment type="caution">
    <text evidence="13">The sequence shown here is derived from an EMBL/GenBank/DDBJ whole genome shotgun (WGS) entry which is preliminary data.</text>
</comment>
<gene>
    <name evidence="13" type="ORF">CMN54_14350</name>
</gene>
<evidence type="ECO:0000256" key="9">
    <source>
        <dbReference type="ARBA" id="ARBA00023102"/>
    </source>
</evidence>
<evidence type="ECO:0000256" key="11">
    <source>
        <dbReference type="RuleBase" id="RU003693"/>
    </source>
</evidence>
<dbReference type="GO" id="GO:0030170">
    <property type="term" value="F:pyridoxal phosphate binding"/>
    <property type="evidence" value="ECO:0007669"/>
    <property type="project" value="InterPro"/>
</dbReference>
<evidence type="ECO:0000256" key="2">
    <source>
        <dbReference type="ARBA" id="ARBA00005011"/>
    </source>
</evidence>
<comment type="catalytic activity">
    <reaction evidence="10">
        <text>L-histidinol phosphate + 2-oxoglutarate = 3-(imidazol-4-yl)-2-oxopropyl phosphate + L-glutamate</text>
        <dbReference type="Rhea" id="RHEA:23744"/>
        <dbReference type="ChEBI" id="CHEBI:16810"/>
        <dbReference type="ChEBI" id="CHEBI:29985"/>
        <dbReference type="ChEBI" id="CHEBI:57766"/>
        <dbReference type="ChEBI" id="CHEBI:57980"/>
        <dbReference type="EC" id="2.6.1.9"/>
    </reaction>
</comment>
<comment type="pathway">
    <text evidence="2">Amino-acid biosynthesis; L-histidine biosynthesis; L-histidine from 5-phospho-alpha-D-ribose 1-diphosphate: step 7/9.</text>
</comment>
<proteinExistence type="inferred from homology"/>
<dbReference type="InterPro" id="IPR015422">
    <property type="entry name" value="PyrdxlP-dep_Trfase_small"/>
</dbReference>
<evidence type="ECO:0000313" key="14">
    <source>
        <dbReference type="Proteomes" id="UP000226525"/>
    </source>
</evidence>
<dbReference type="InterPro" id="IPR015421">
    <property type="entry name" value="PyrdxlP-dep_Trfase_major"/>
</dbReference>
<dbReference type="Gene3D" id="3.90.1150.10">
    <property type="entry name" value="Aspartate Aminotransferase, domain 1"/>
    <property type="match status" value="1"/>
</dbReference>
<evidence type="ECO:0000256" key="8">
    <source>
        <dbReference type="ARBA" id="ARBA00022898"/>
    </source>
</evidence>
<evidence type="ECO:0000256" key="1">
    <source>
        <dbReference type="ARBA" id="ARBA00001933"/>
    </source>
</evidence>
<protein>
    <recommendedName>
        <fullName evidence="4">histidinol-phosphate transaminase</fullName>
        <ecNumber evidence="4">2.6.1.9</ecNumber>
    </recommendedName>
</protein>
<sequence length="366" mass="40295">MTDYQVNPLVGRLPATVPFVGPETQERMRGKAFQARIGANENVFGPSPRVIEVMQSRAKESWMYGDPEFHELRTTLAEQLGVAPQNVMVGEGIDGLLGYVVRMFIEPGDAVVSSAGAYPTFNYHVQGFGGNLQFVSYHKDHEDGEALLSAVKKHQAKLVYFANPDNPMGSWWDADYVGSIIKSVPEGSLLILDEAYGEFAPEGTLPPIDLDNGRVIRMRTFSKAYGLAGMRIGYAIGNAGMIAEFNKVRNHFGLSRLSQIAALEAIKDQQYLKLVQQQVNNALQRIEQIALANQLNPLPTAANFMTIDCGRDGDYAVSVMKGLIERGVFVRMPGVTPLNRCIRITAGLSKELDFLEETLPEVLKAI</sequence>
<dbReference type="PANTHER" id="PTHR43643:SF6">
    <property type="entry name" value="HISTIDINOL-PHOSPHATE AMINOTRANSFERASE"/>
    <property type="match status" value="1"/>
</dbReference>
<dbReference type="EC" id="2.6.1.9" evidence="4"/>
<dbReference type="SUPFAM" id="SSF53383">
    <property type="entry name" value="PLP-dependent transferases"/>
    <property type="match status" value="1"/>
</dbReference>
<evidence type="ECO:0000256" key="7">
    <source>
        <dbReference type="ARBA" id="ARBA00022679"/>
    </source>
</evidence>
<dbReference type="InterPro" id="IPR004839">
    <property type="entry name" value="Aminotransferase_I/II_large"/>
</dbReference>
<dbReference type="EMBL" id="NZEX01000173">
    <property type="protein sequence ID" value="MAH64591.1"/>
    <property type="molecule type" value="Genomic_DNA"/>
</dbReference>
<dbReference type="PROSITE" id="PS00599">
    <property type="entry name" value="AA_TRANSFER_CLASS_2"/>
    <property type="match status" value="1"/>
</dbReference>
<evidence type="ECO:0000256" key="6">
    <source>
        <dbReference type="ARBA" id="ARBA00022605"/>
    </source>
</evidence>
<dbReference type="AlphaFoldDB" id="A0A2D6YN15"/>
<dbReference type="InterPro" id="IPR015424">
    <property type="entry name" value="PyrdxlP-dep_Trfase"/>
</dbReference>
<dbReference type="CDD" id="cd00609">
    <property type="entry name" value="AAT_like"/>
    <property type="match status" value="1"/>
</dbReference>
<keyword evidence="9" id="KW-0368">Histidine biosynthesis</keyword>
<dbReference type="InterPro" id="IPR050106">
    <property type="entry name" value="HistidinolP_aminotransfase"/>
</dbReference>
<keyword evidence="7 13" id="KW-0808">Transferase</keyword>
<dbReference type="Pfam" id="PF00155">
    <property type="entry name" value="Aminotran_1_2"/>
    <property type="match status" value="1"/>
</dbReference>
<evidence type="ECO:0000259" key="12">
    <source>
        <dbReference type="Pfam" id="PF00155"/>
    </source>
</evidence>
<dbReference type="InterPro" id="IPR001917">
    <property type="entry name" value="Aminotrans_II_pyridoxalP_BS"/>
</dbReference>
<dbReference type="GO" id="GO:0000105">
    <property type="term" value="P:L-histidine biosynthetic process"/>
    <property type="evidence" value="ECO:0007669"/>
    <property type="project" value="UniProtKB-KW"/>
</dbReference>
<dbReference type="GO" id="GO:0004400">
    <property type="term" value="F:histidinol-phosphate transaminase activity"/>
    <property type="evidence" value="ECO:0007669"/>
    <property type="project" value="UniProtKB-EC"/>
</dbReference>
<keyword evidence="8 11" id="KW-0663">Pyridoxal phosphate</keyword>
<evidence type="ECO:0000256" key="4">
    <source>
        <dbReference type="ARBA" id="ARBA00012748"/>
    </source>
</evidence>
<evidence type="ECO:0000313" key="13">
    <source>
        <dbReference type="EMBL" id="MAH64591.1"/>
    </source>
</evidence>
<evidence type="ECO:0000256" key="10">
    <source>
        <dbReference type="ARBA" id="ARBA00047481"/>
    </source>
</evidence>
<comment type="similarity">
    <text evidence="3">Belongs to the class-II pyridoxal-phosphate-dependent aminotransferase family. Histidinol-phosphate aminotransferase subfamily.</text>
</comment>
<keyword evidence="6" id="KW-0028">Amino-acid biosynthesis</keyword>
<accession>A0A2D6YN15</accession>
<dbReference type="NCBIfam" id="NF006014">
    <property type="entry name" value="PRK08153.1"/>
    <property type="match status" value="1"/>
</dbReference>
<name>A0A2D6YN15_9DELT</name>
<dbReference type="Proteomes" id="UP000226525">
    <property type="component" value="Unassembled WGS sequence"/>
</dbReference>
<organism evidence="13 14">
    <name type="scientific">SAR324 cluster bacterium</name>
    <dbReference type="NCBI Taxonomy" id="2024889"/>
    <lineage>
        <taxon>Bacteria</taxon>
        <taxon>Deltaproteobacteria</taxon>
        <taxon>SAR324 cluster</taxon>
    </lineage>
</organism>
<keyword evidence="5 13" id="KW-0032">Aminotransferase</keyword>